<comment type="caution">
    <text evidence="1">The sequence shown here is derived from an EMBL/GenBank/DDBJ whole genome shotgun (WGS) entry which is preliminary data.</text>
</comment>
<dbReference type="AlphaFoldDB" id="A0AAD9VHP0"/>
<dbReference type="Proteomes" id="UP001258017">
    <property type="component" value="Unassembled WGS sequence"/>
</dbReference>
<name>A0AAD9VHP0_9HYME</name>
<dbReference type="EMBL" id="JAIFRP010004564">
    <property type="protein sequence ID" value="KAK2574879.1"/>
    <property type="molecule type" value="Genomic_DNA"/>
</dbReference>
<evidence type="ECO:0000313" key="1">
    <source>
        <dbReference type="EMBL" id="KAK2574879.1"/>
    </source>
</evidence>
<sequence>MSYLDIGLIDGRLGVSTNEAGQVRALTYDSDHNALEFIVVPEKNIRWEVELIQEAPRYNYSATNWHQFQKYLQRIHRDRPPIHRNLSIKEIDEYILKIEHNIVKAIEDRVPKVKHRETTECYRNNKIRKLEKVKSSLITQLNKIYRKFDNYNNPRIELIKLNIATIKELLNLEYRNSINSYWRNKIINIPINKPRQTFPLINQIFRPKGKAKIIDIDLNADAISKHSWRSADKPQIPQGNDTARITDSQTILEILGEHFASVHTQNEEMGKSGLTNIVNHVVEEIKEQITADRVNNSTFTQFHAKNTALKPNLTLELPFISNTIVLQIFRKLNLKKSAGIDQLPNI</sequence>
<accession>A0AAD9VHP0</accession>
<keyword evidence="2" id="KW-1185">Reference proteome</keyword>
<protein>
    <submittedName>
        <fullName evidence="1">Uncharacterized protein</fullName>
    </submittedName>
</protein>
<gene>
    <name evidence="1" type="ORF">KPH14_012968</name>
</gene>
<organism evidence="1 2">
    <name type="scientific">Odynerus spinipes</name>
    <dbReference type="NCBI Taxonomy" id="1348599"/>
    <lineage>
        <taxon>Eukaryota</taxon>
        <taxon>Metazoa</taxon>
        <taxon>Ecdysozoa</taxon>
        <taxon>Arthropoda</taxon>
        <taxon>Hexapoda</taxon>
        <taxon>Insecta</taxon>
        <taxon>Pterygota</taxon>
        <taxon>Neoptera</taxon>
        <taxon>Endopterygota</taxon>
        <taxon>Hymenoptera</taxon>
        <taxon>Apocrita</taxon>
        <taxon>Aculeata</taxon>
        <taxon>Vespoidea</taxon>
        <taxon>Vespidae</taxon>
        <taxon>Eumeninae</taxon>
        <taxon>Odynerus</taxon>
    </lineage>
</organism>
<proteinExistence type="predicted"/>
<feature type="non-terminal residue" evidence="1">
    <location>
        <position position="346"/>
    </location>
</feature>
<reference evidence="1" key="2">
    <citation type="journal article" date="2023" name="Commun. Biol.">
        <title>Intrasexual cuticular hydrocarbon dimorphism in a wasp sheds light on hydrocarbon biosynthesis genes in Hymenoptera.</title>
        <authorList>
            <person name="Moris V.C."/>
            <person name="Podsiadlowski L."/>
            <person name="Martin S."/>
            <person name="Oeyen J.P."/>
            <person name="Donath A."/>
            <person name="Petersen M."/>
            <person name="Wilbrandt J."/>
            <person name="Misof B."/>
            <person name="Liedtke D."/>
            <person name="Thamm M."/>
            <person name="Scheiner R."/>
            <person name="Schmitt T."/>
            <person name="Niehuis O."/>
        </authorList>
    </citation>
    <scope>NUCLEOTIDE SEQUENCE</scope>
    <source>
        <strain evidence="1">GBR_01_08_01A</strain>
    </source>
</reference>
<reference evidence="1" key="1">
    <citation type="submission" date="2021-08" db="EMBL/GenBank/DDBJ databases">
        <authorList>
            <person name="Misof B."/>
            <person name="Oliver O."/>
            <person name="Podsiadlowski L."/>
            <person name="Donath A."/>
            <person name="Peters R."/>
            <person name="Mayer C."/>
            <person name="Rust J."/>
            <person name="Gunkel S."/>
            <person name="Lesny P."/>
            <person name="Martin S."/>
            <person name="Oeyen J.P."/>
            <person name="Petersen M."/>
            <person name="Panagiotis P."/>
            <person name="Wilbrandt J."/>
            <person name="Tanja T."/>
        </authorList>
    </citation>
    <scope>NUCLEOTIDE SEQUENCE</scope>
    <source>
        <strain evidence="1">GBR_01_08_01A</strain>
        <tissue evidence="1">Thorax + abdomen</tissue>
    </source>
</reference>
<evidence type="ECO:0000313" key="2">
    <source>
        <dbReference type="Proteomes" id="UP001258017"/>
    </source>
</evidence>